<dbReference type="Gene3D" id="3.30.428.10">
    <property type="entry name" value="HIT-like"/>
    <property type="match status" value="1"/>
</dbReference>
<dbReference type="PIRSF" id="PIRSF000714">
    <property type="entry name" value="HIT"/>
    <property type="match status" value="1"/>
</dbReference>
<protein>
    <submittedName>
        <fullName evidence="3">Histidine triad (HIT) protein</fullName>
    </submittedName>
</protein>
<dbReference type="GeneID" id="93983721"/>
<dbReference type="InterPro" id="IPR026026">
    <property type="entry name" value="HIT_Hint"/>
</dbReference>
<dbReference type="OrthoDB" id="9799145at2"/>
<dbReference type="PROSITE" id="PS51084">
    <property type="entry name" value="HIT_2"/>
    <property type="match status" value="1"/>
</dbReference>
<dbReference type="SUPFAM" id="SSF54197">
    <property type="entry name" value="HIT-like"/>
    <property type="match status" value="1"/>
</dbReference>
<organism evidence="3 4">
    <name type="scientific">Thiopseudomonas alkaliphila</name>
    <dbReference type="NCBI Taxonomy" id="1697053"/>
    <lineage>
        <taxon>Bacteria</taxon>
        <taxon>Pseudomonadati</taxon>
        <taxon>Pseudomonadota</taxon>
        <taxon>Gammaproteobacteria</taxon>
        <taxon>Pseudomonadales</taxon>
        <taxon>Pseudomonadaceae</taxon>
        <taxon>Thiopseudomonas</taxon>
    </lineage>
</organism>
<gene>
    <name evidence="3" type="ORF">AKN88_03455</name>
</gene>
<dbReference type="InterPro" id="IPR011146">
    <property type="entry name" value="HIT-like"/>
</dbReference>
<evidence type="ECO:0000313" key="3">
    <source>
        <dbReference type="EMBL" id="AKX59095.1"/>
    </source>
</evidence>
<evidence type="ECO:0000259" key="2">
    <source>
        <dbReference type="PROSITE" id="PS51084"/>
    </source>
</evidence>
<sequence>MFALDQRLENDTLLVGDFELCRLLLMNDSRYPWFILVPKREDITEVFQLSDQEQLLMWQEATRLAEVLKDTFKGDKVNIASLGNVVSQLHVHVIVRKKTDAAWPSPVWGQGSAVPYNAEQITSVCEKLRMVLTDSFLFLNRVAK</sequence>
<reference evidence="3 4" key="1">
    <citation type="journal article" date="2015" name="Genome Announc.">
        <title>Genome Sequences of Oblitimonas alkaliphila gen. nov. sp. nov. (Proposed), a Novel Bacterium of the Pseudomonadaceae Family.</title>
        <authorList>
            <person name="Lauer A.C."/>
            <person name="Nicholson A.C."/>
            <person name="Humrighouse B.W."/>
            <person name="Emery B."/>
            <person name="Drobish A."/>
            <person name="Juieng P."/>
            <person name="Loparev V."/>
            <person name="McQuiston J.R."/>
        </authorList>
    </citation>
    <scope>NUCLEOTIDE SEQUENCE [LARGE SCALE GENOMIC DNA]</scope>
    <source>
        <strain evidence="3 4">E5571</strain>
    </source>
</reference>
<name>A0A0K1XCJ7_9GAMM</name>
<keyword evidence="4" id="KW-1185">Reference proteome</keyword>
<dbReference type="RefSeq" id="WP_053100112.1">
    <property type="nucleotide sequence ID" value="NZ_CP012358.1"/>
</dbReference>
<feature type="domain" description="HIT" evidence="2">
    <location>
        <begin position="1"/>
        <end position="103"/>
    </location>
</feature>
<dbReference type="PATRIC" id="fig|1697053.3.peg.1110"/>
<dbReference type="GO" id="GO:0003824">
    <property type="term" value="F:catalytic activity"/>
    <property type="evidence" value="ECO:0007669"/>
    <property type="project" value="InterPro"/>
</dbReference>
<dbReference type="AlphaFoldDB" id="A0A0K1XCJ7"/>
<comment type="caution">
    <text evidence="1">Lacks conserved residue(s) required for the propagation of feature annotation.</text>
</comment>
<evidence type="ECO:0000313" key="4">
    <source>
        <dbReference type="Proteomes" id="UP000063953"/>
    </source>
</evidence>
<dbReference type="Proteomes" id="UP000063953">
    <property type="component" value="Chromosome"/>
</dbReference>
<dbReference type="KEGG" id="pbb:AKN87_05495"/>
<evidence type="ECO:0000256" key="1">
    <source>
        <dbReference type="PROSITE-ProRule" id="PRU00464"/>
    </source>
</evidence>
<dbReference type="Pfam" id="PF01230">
    <property type="entry name" value="HIT"/>
    <property type="match status" value="1"/>
</dbReference>
<dbReference type="STRING" id="1697053.AKN87_05495"/>
<accession>A0A0K1XCJ7</accession>
<dbReference type="EMBL" id="CP012365">
    <property type="protein sequence ID" value="AKX59095.1"/>
    <property type="molecule type" value="Genomic_DNA"/>
</dbReference>
<dbReference type="InterPro" id="IPR036265">
    <property type="entry name" value="HIT-like_sf"/>
</dbReference>
<proteinExistence type="predicted"/>